<protein>
    <submittedName>
        <fullName evidence="1">DUF3613 domain-containing protein</fullName>
    </submittedName>
</protein>
<gene>
    <name evidence="1" type="ORF">ACFQPC_13990</name>
</gene>
<accession>A0ABW2IEC1</accession>
<dbReference type="RefSeq" id="WP_382272495.1">
    <property type="nucleotide sequence ID" value="NZ_JBHTBU010000002.1"/>
</dbReference>
<evidence type="ECO:0000313" key="1">
    <source>
        <dbReference type="EMBL" id="MFC7289155.1"/>
    </source>
</evidence>
<sequence length="122" mass="13343">MDFFFTERRGGLMNKPFLNANAMRLNVLPAIALSFCITTSIGHAQESILTQDPVTQEKQPARQIGELTSALLTMQVDGSAAGPGLPTLGATSSISWERYIDSFKYKIPESFERAVSKSNTSQ</sequence>
<organism evidence="1 2">
    <name type="scientific">Herminiimonas glaciei</name>
    <dbReference type="NCBI Taxonomy" id="523788"/>
    <lineage>
        <taxon>Bacteria</taxon>
        <taxon>Pseudomonadati</taxon>
        <taxon>Pseudomonadota</taxon>
        <taxon>Betaproteobacteria</taxon>
        <taxon>Burkholderiales</taxon>
        <taxon>Oxalobacteraceae</taxon>
        <taxon>Herminiimonas</taxon>
    </lineage>
</organism>
<evidence type="ECO:0000313" key="2">
    <source>
        <dbReference type="Proteomes" id="UP001596542"/>
    </source>
</evidence>
<dbReference type="EMBL" id="JBHTBU010000002">
    <property type="protein sequence ID" value="MFC7289155.1"/>
    <property type="molecule type" value="Genomic_DNA"/>
</dbReference>
<reference evidence="2" key="1">
    <citation type="journal article" date="2019" name="Int. J. Syst. Evol. Microbiol.">
        <title>The Global Catalogue of Microorganisms (GCM) 10K type strain sequencing project: providing services to taxonomists for standard genome sequencing and annotation.</title>
        <authorList>
            <consortium name="The Broad Institute Genomics Platform"/>
            <consortium name="The Broad Institute Genome Sequencing Center for Infectious Disease"/>
            <person name="Wu L."/>
            <person name="Ma J."/>
        </authorList>
    </citation>
    <scope>NUCLEOTIDE SEQUENCE [LARGE SCALE GENOMIC DNA]</scope>
    <source>
        <strain evidence="2">KACC 12508</strain>
    </source>
</reference>
<dbReference type="InterPro" id="IPR022053">
    <property type="entry name" value="DUF3613"/>
</dbReference>
<dbReference type="Proteomes" id="UP001596542">
    <property type="component" value="Unassembled WGS sequence"/>
</dbReference>
<keyword evidence="2" id="KW-1185">Reference proteome</keyword>
<comment type="caution">
    <text evidence="1">The sequence shown here is derived from an EMBL/GenBank/DDBJ whole genome shotgun (WGS) entry which is preliminary data.</text>
</comment>
<name>A0ABW2IEC1_9BURK</name>
<dbReference type="Pfam" id="PF12266">
    <property type="entry name" value="DUF3613"/>
    <property type="match status" value="1"/>
</dbReference>
<proteinExistence type="predicted"/>